<keyword evidence="6 8" id="KW-0472">Membrane</keyword>
<dbReference type="Pfam" id="PF03799">
    <property type="entry name" value="FtsQ_DivIB_C"/>
    <property type="match status" value="1"/>
</dbReference>
<reference evidence="10 11" key="2">
    <citation type="journal article" date="2011" name="Stand. Genomic Sci.">
        <title>Complete genome sequence of Mahella australiensis type strain (50-1 BON).</title>
        <authorList>
            <person name="Sikorski J."/>
            <person name="Teshima H."/>
            <person name="Nolan M."/>
            <person name="Lucas S."/>
            <person name="Hammon N."/>
            <person name="Deshpande S."/>
            <person name="Cheng J.F."/>
            <person name="Pitluck S."/>
            <person name="Liolios K."/>
            <person name="Pagani I."/>
            <person name="Ivanova N."/>
            <person name="Huntemann M."/>
            <person name="Mavromatis K."/>
            <person name="Ovchinikova G."/>
            <person name="Pati A."/>
            <person name="Tapia R."/>
            <person name="Han C."/>
            <person name="Goodwin L."/>
            <person name="Chen A."/>
            <person name="Palaniappan K."/>
            <person name="Land M."/>
            <person name="Hauser L."/>
            <person name="Ngatchou-Djao O.D."/>
            <person name="Rohde M."/>
            <person name="Pukall R."/>
            <person name="Spring S."/>
            <person name="Abt B."/>
            <person name="Goker M."/>
            <person name="Detter J.C."/>
            <person name="Woyke T."/>
            <person name="Bristow J."/>
            <person name="Markowitz V."/>
            <person name="Hugenholtz P."/>
            <person name="Eisen J.A."/>
            <person name="Kyrpides N.C."/>
            <person name="Klenk H.P."/>
            <person name="Lapidus A."/>
        </authorList>
    </citation>
    <scope>NUCLEOTIDE SEQUENCE [LARGE SCALE GENOMIC DNA]</scope>
    <source>
        <strain evidence="11">DSM 15567 / CIP 107919 / 50-1 BON</strain>
    </source>
</reference>
<dbReference type="Pfam" id="PF08478">
    <property type="entry name" value="POTRA_1"/>
    <property type="match status" value="1"/>
</dbReference>
<dbReference type="PANTHER" id="PTHR37820">
    <property type="entry name" value="CELL DIVISION PROTEIN DIVIB"/>
    <property type="match status" value="1"/>
</dbReference>
<protein>
    <submittedName>
        <fullName evidence="10">Polypeptide-transport-associated domain protein FtsQ-type</fullName>
    </submittedName>
</protein>
<dbReference type="STRING" id="697281.Mahau_1588"/>
<dbReference type="InterPro" id="IPR005548">
    <property type="entry name" value="Cell_div_FtsQ/DivIB_C"/>
</dbReference>
<name>F3ZZ17_MAHA5</name>
<evidence type="ECO:0000256" key="1">
    <source>
        <dbReference type="ARBA" id="ARBA00004370"/>
    </source>
</evidence>
<comment type="subcellular location">
    <subcellularLocation>
        <location evidence="1">Membrane</location>
    </subcellularLocation>
</comment>
<keyword evidence="11" id="KW-1185">Reference proteome</keyword>
<keyword evidence="4 8" id="KW-0812">Transmembrane</keyword>
<keyword evidence="3" id="KW-0132">Cell division</keyword>
<evidence type="ECO:0000256" key="6">
    <source>
        <dbReference type="ARBA" id="ARBA00023136"/>
    </source>
</evidence>
<proteinExistence type="predicted"/>
<evidence type="ECO:0000256" key="8">
    <source>
        <dbReference type="SAM" id="Phobius"/>
    </source>
</evidence>
<organism evidence="10 11">
    <name type="scientific">Mahella australiensis (strain DSM 15567 / CIP 107919 / 50-1 BON)</name>
    <dbReference type="NCBI Taxonomy" id="697281"/>
    <lineage>
        <taxon>Bacteria</taxon>
        <taxon>Bacillati</taxon>
        <taxon>Bacillota</taxon>
        <taxon>Clostridia</taxon>
        <taxon>Thermoanaerobacterales</taxon>
        <taxon>Thermoanaerobacterales Family IV. Incertae Sedis</taxon>
        <taxon>Mahella</taxon>
    </lineage>
</organism>
<evidence type="ECO:0000256" key="3">
    <source>
        <dbReference type="ARBA" id="ARBA00022618"/>
    </source>
</evidence>
<evidence type="ECO:0000259" key="9">
    <source>
        <dbReference type="PROSITE" id="PS51779"/>
    </source>
</evidence>
<accession>F3ZZ17</accession>
<evidence type="ECO:0000313" key="10">
    <source>
        <dbReference type="EMBL" id="AEE96776.1"/>
    </source>
</evidence>
<dbReference type="InterPro" id="IPR013685">
    <property type="entry name" value="POTRA_FtsQ_type"/>
</dbReference>
<dbReference type="OrthoDB" id="1739107at2"/>
<dbReference type="Proteomes" id="UP000008457">
    <property type="component" value="Chromosome"/>
</dbReference>
<evidence type="ECO:0000256" key="4">
    <source>
        <dbReference type="ARBA" id="ARBA00022692"/>
    </source>
</evidence>
<dbReference type="HOGENOM" id="CLU_047677_4_2_9"/>
<dbReference type="GO" id="GO:0005886">
    <property type="term" value="C:plasma membrane"/>
    <property type="evidence" value="ECO:0007669"/>
    <property type="project" value="TreeGrafter"/>
</dbReference>
<gene>
    <name evidence="10" type="ordered locus">Mahau_1588</name>
</gene>
<dbReference type="Gene3D" id="3.10.20.310">
    <property type="entry name" value="membrane protein fhac"/>
    <property type="match status" value="1"/>
</dbReference>
<sequence>MCLLFHRGVVKRMINYDFNKRIADKSLDIIKRRRNIFLSILMLFLLAILFLLILTTDIFDIREITVSGNEKLSYNNIVDLSGVIIGQNIFEVDKRQVERSLEANPYIVVDSIKRRLPAELVINITERQEALMIEVADGYALVDQEGVYLQHVERKGQWMLPIVIGMGDMVFDIGDNISSGSNKGKALVKLYAALKEWGMLSNITHIDIQSEYDIIVMTDWGMQIRMGDSQDLDTKMAWIQAALKDLADKGQTKPEGVLDVAYASQAIYTPYYK</sequence>
<dbReference type="PANTHER" id="PTHR37820:SF1">
    <property type="entry name" value="CELL DIVISION PROTEIN FTSQ"/>
    <property type="match status" value="1"/>
</dbReference>
<dbReference type="InterPro" id="IPR050487">
    <property type="entry name" value="FtsQ_DivIB"/>
</dbReference>
<dbReference type="AlphaFoldDB" id="F3ZZ17"/>
<keyword evidence="7" id="KW-0131">Cell cycle</keyword>
<dbReference type="InterPro" id="IPR034746">
    <property type="entry name" value="POTRA"/>
</dbReference>
<feature type="domain" description="POTRA" evidence="9">
    <location>
        <begin position="59"/>
        <end position="127"/>
    </location>
</feature>
<dbReference type="KEGG" id="mas:Mahau_1588"/>
<keyword evidence="5 8" id="KW-1133">Transmembrane helix</keyword>
<evidence type="ECO:0000256" key="7">
    <source>
        <dbReference type="ARBA" id="ARBA00023306"/>
    </source>
</evidence>
<evidence type="ECO:0000256" key="5">
    <source>
        <dbReference type="ARBA" id="ARBA00022989"/>
    </source>
</evidence>
<keyword evidence="2" id="KW-1003">Cell membrane</keyword>
<dbReference type="GO" id="GO:0051301">
    <property type="term" value="P:cell division"/>
    <property type="evidence" value="ECO:0007669"/>
    <property type="project" value="UniProtKB-KW"/>
</dbReference>
<dbReference type="eggNOG" id="COG1589">
    <property type="taxonomic scope" value="Bacteria"/>
</dbReference>
<dbReference type="EMBL" id="CP002360">
    <property type="protein sequence ID" value="AEE96776.1"/>
    <property type="molecule type" value="Genomic_DNA"/>
</dbReference>
<reference evidence="11" key="1">
    <citation type="submission" date="2010-11" db="EMBL/GenBank/DDBJ databases">
        <title>The complete genome of Mahella australiensis DSM 15567.</title>
        <authorList>
            <consortium name="US DOE Joint Genome Institute (JGI-PGF)"/>
            <person name="Lucas S."/>
            <person name="Copeland A."/>
            <person name="Lapidus A."/>
            <person name="Bruce D."/>
            <person name="Goodwin L."/>
            <person name="Pitluck S."/>
            <person name="Kyrpides N."/>
            <person name="Mavromatis K."/>
            <person name="Pagani I."/>
            <person name="Ivanova N."/>
            <person name="Teshima H."/>
            <person name="Brettin T."/>
            <person name="Detter J.C."/>
            <person name="Han C."/>
            <person name="Tapia R."/>
            <person name="Land M."/>
            <person name="Hauser L."/>
            <person name="Markowitz V."/>
            <person name="Cheng J.-F."/>
            <person name="Hugenholtz P."/>
            <person name="Woyke T."/>
            <person name="Wu D."/>
            <person name="Spring S."/>
            <person name="Pukall R."/>
            <person name="Steenblock K."/>
            <person name="Schneider S."/>
            <person name="Klenk H.-P."/>
            <person name="Eisen J.A."/>
        </authorList>
    </citation>
    <scope>NUCLEOTIDE SEQUENCE [LARGE SCALE GENOMIC DNA]</scope>
    <source>
        <strain evidence="11">DSM 15567 / CIP 107919 / 50-1 BON</strain>
    </source>
</reference>
<feature type="transmembrane region" description="Helical" evidence="8">
    <location>
        <begin position="35"/>
        <end position="54"/>
    </location>
</feature>
<evidence type="ECO:0000313" key="11">
    <source>
        <dbReference type="Proteomes" id="UP000008457"/>
    </source>
</evidence>
<dbReference type="PROSITE" id="PS51779">
    <property type="entry name" value="POTRA"/>
    <property type="match status" value="1"/>
</dbReference>
<evidence type="ECO:0000256" key="2">
    <source>
        <dbReference type="ARBA" id="ARBA00022475"/>
    </source>
</evidence>